<keyword evidence="8" id="KW-0808">Transferase</keyword>
<dbReference type="GO" id="GO:0005524">
    <property type="term" value="F:ATP binding"/>
    <property type="evidence" value="ECO:0007669"/>
    <property type="project" value="UniProtKB-UniRule"/>
</dbReference>
<dbReference type="Gene3D" id="3.30.200.20">
    <property type="entry name" value="Phosphorylase Kinase, domain 1"/>
    <property type="match status" value="1"/>
</dbReference>
<evidence type="ECO:0000313" key="7">
    <source>
        <dbReference type="EMBL" id="CAI9929105.1"/>
    </source>
</evidence>
<accession>A0AA86P1R0</accession>
<dbReference type="EMBL" id="CAXDID020000049">
    <property type="protein sequence ID" value="CAL6004743.1"/>
    <property type="molecule type" value="Genomic_DNA"/>
</dbReference>
<reference evidence="8 9" key="2">
    <citation type="submission" date="2024-07" db="EMBL/GenBank/DDBJ databases">
        <authorList>
            <person name="Akdeniz Z."/>
        </authorList>
    </citation>
    <scope>NUCLEOTIDE SEQUENCE [LARGE SCALE GENOMIC DNA]</scope>
</reference>
<evidence type="ECO:0000259" key="6">
    <source>
        <dbReference type="PROSITE" id="PS50011"/>
    </source>
</evidence>
<comment type="similarity">
    <text evidence="1">Belongs to the protein kinase superfamily. CMGC Ser/Thr protein kinase family. CDC2/CDKX subfamily.</text>
</comment>
<keyword evidence="8" id="KW-0418">Kinase</keyword>
<dbReference type="Proteomes" id="UP001642409">
    <property type="component" value="Unassembled WGS sequence"/>
</dbReference>
<name>A0AA86P1R0_9EUKA</name>
<evidence type="ECO:0000313" key="8">
    <source>
        <dbReference type="EMBL" id="CAL6004743.1"/>
    </source>
</evidence>
<dbReference type="PROSITE" id="PS00107">
    <property type="entry name" value="PROTEIN_KINASE_ATP"/>
    <property type="match status" value="1"/>
</dbReference>
<evidence type="ECO:0000256" key="4">
    <source>
        <dbReference type="PROSITE-ProRule" id="PRU10141"/>
    </source>
</evidence>
<dbReference type="GO" id="GO:0004674">
    <property type="term" value="F:protein serine/threonine kinase activity"/>
    <property type="evidence" value="ECO:0007669"/>
    <property type="project" value="UniProtKB-KW"/>
</dbReference>
<dbReference type="SUPFAM" id="SSF56112">
    <property type="entry name" value="Protein kinase-like (PK-like)"/>
    <property type="match status" value="1"/>
</dbReference>
<dbReference type="Pfam" id="PF00069">
    <property type="entry name" value="Pkinase"/>
    <property type="match status" value="1"/>
</dbReference>
<dbReference type="PROSITE" id="PS00108">
    <property type="entry name" value="PROTEIN_KINASE_ST"/>
    <property type="match status" value="1"/>
</dbReference>
<dbReference type="Gene3D" id="1.10.510.10">
    <property type="entry name" value="Transferase(Phosphotransferase) domain 1"/>
    <property type="match status" value="1"/>
</dbReference>
<dbReference type="InterPro" id="IPR011009">
    <property type="entry name" value="Kinase-like_dom_sf"/>
</dbReference>
<keyword evidence="9" id="KW-1185">Reference proteome</keyword>
<gene>
    <name evidence="7" type="ORF">HINF_LOCUS16750</name>
    <name evidence="8" type="ORF">HINF_LOCUS19034</name>
</gene>
<sequence length="429" mass="48988">MKIIKQIGEGGFGAVKLVQDENGETFAAKYGKLSGGFAQSTYNELQILTYFRQMNPSPAVELIRSYEEDGCIVLLLKKYPHDFRGLQRLHVFDKVYMSQTVFVFDSLAKAVHQMHRCGVVHRDLKSANVLLDETGRSHVADFGHARFDLNQTASFDVYKDEHFSLDPLTTNTLCTTIYRAPEQLFAFDSSNKAISKIYSHERQQDLYAMGVIFVEIIFNNYMLICLTEERCKDPTQAVKLAQAKLYGSDLIKMCAECYKMNPQEATQFIVNQFNVELQAEVLKLLTRAPINMKRVLNAVFLLRFKEQIFASSFFAHLDSFITEWAKLLSCLPSERKNVQNQALFKQDTQSIIVSLPEEGLDAQTQMSHESCLVDNSLISFRKRCTKSFNDLGCRYVFSDVIGSGMFMQVPAELKQYARWADVLKQFGEI</sequence>
<dbReference type="PANTHER" id="PTHR24056:SF400">
    <property type="entry name" value="KINASE, PUTATIVE-RELATED"/>
    <property type="match status" value="1"/>
</dbReference>
<feature type="binding site" evidence="4">
    <location>
        <position position="29"/>
    </location>
    <ligand>
        <name>ATP</name>
        <dbReference type="ChEBI" id="CHEBI:30616"/>
    </ligand>
</feature>
<organism evidence="7">
    <name type="scientific">Hexamita inflata</name>
    <dbReference type="NCBI Taxonomy" id="28002"/>
    <lineage>
        <taxon>Eukaryota</taxon>
        <taxon>Metamonada</taxon>
        <taxon>Diplomonadida</taxon>
        <taxon>Hexamitidae</taxon>
        <taxon>Hexamitinae</taxon>
        <taxon>Hexamita</taxon>
    </lineage>
</organism>
<proteinExistence type="inferred from homology"/>
<dbReference type="SMART" id="SM00220">
    <property type="entry name" value="S_TKc"/>
    <property type="match status" value="1"/>
</dbReference>
<dbReference type="InterPro" id="IPR000719">
    <property type="entry name" value="Prot_kinase_dom"/>
</dbReference>
<evidence type="ECO:0000256" key="2">
    <source>
        <dbReference type="ARBA" id="ARBA00022741"/>
    </source>
</evidence>
<keyword evidence="5" id="KW-0723">Serine/threonine-protein kinase</keyword>
<evidence type="ECO:0000313" key="9">
    <source>
        <dbReference type="Proteomes" id="UP001642409"/>
    </source>
</evidence>
<evidence type="ECO:0000256" key="3">
    <source>
        <dbReference type="ARBA" id="ARBA00022840"/>
    </source>
</evidence>
<keyword evidence="2 4" id="KW-0547">Nucleotide-binding</keyword>
<dbReference type="AlphaFoldDB" id="A0AA86P1R0"/>
<dbReference type="PROSITE" id="PS50011">
    <property type="entry name" value="PROTEIN_KINASE_DOM"/>
    <property type="match status" value="1"/>
</dbReference>
<dbReference type="GO" id="GO:0005634">
    <property type="term" value="C:nucleus"/>
    <property type="evidence" value="ECO:0007669"/>
    <property type="project" value="TreeGrafter"/>
</dbReference>
<dbReference type="PANTHER" id="PTHR24056">
    <property type="entry name" value="CELL DIVISION PROTEIN KINASE"/>
    <property type="match status" value="1"/>
</dbReference>
<dbReference type="InterPro" id="IPR017441">
    <property type="entry name" value="Protein_kinase_ATP_BS"/>
</dbReference>
<protein>
    <submittedName>
        <fullName evidence="7">CMGC CDK</fullName>
    </submittedName>
    <submittedName>
        <fullName evidence="8">Kinase</fullName>
    </submittedName>
</protein>
<dbReference type="EMBL" id="CATOUU010000424">
    <property type="protein sequence ID" value="CAI9929105.1"/>
    <property type="molecule type" value="Genomic_DNA"/>
</dbReference>
<comment type="caution">
    <text evidence="7">The sequence shown here is derived from an EMBL/GenBank/DDBJ whole genome shotgun (WGS) entry which is preliminary data.</text>
</comment>
<dbReference type="InterPro" id="IPR050108">
    <property type="entry name" value="CDK"/>
</dbReference>
<evidence type="ECO:0000256" key="1">
    <source>
        <dbReference type="ARBA" id="ARBA00006485"/>
    </source>
</evidence>
<evidence type="ECO:0000256" key="5">
    <source>
        <dbReference type="RuleBase" id="RU000304"/>
    </source>
</evidence>
<reference evidence="7" key="1">
    <citation type="submission" date="2023-06" db="EMBL/GenBank/DDBJ databases">
        <authorList>
            <person name="Kurt Z."/>
        </authorList>
    </citation>
    <scope>NUCLEOTIDE SEQUENCE</scope>
</reference>
<feature type="domain" description="Protein kinase" evidence="6">
    <location>
        <begin position="1"/>
        <end position="321"/>
    </location>
</feature>
<keyword evidence="3 4" id="KW-0067">ATP-binding</keyword>
<dbReference type="InterPro" id="IPR008271">
    <property type="entry name" value="Ser/Thr_kinase_AS"/>
</dbReference>